<proteinExistence type="predicted"/>
<dbReference type="InterPro" id="IPR010899">
    <property type="entry name" value="UPF0344"/>
</dbReference>
<name>A0ABY5BSJ0_9LACO</name>
<evidence type="ECO:0000313" key="6">
    <source>
        <dbReference type="EMBL" id="USS87620.1"/>
    </source>
</evidence>
<organism evidence="6 7">
    <name type="scientific">Fructilactobacillus hinvesii</name>
    <dbReference type="NCBI Taxonomy" id="2940300"/>
    <lineage>
        <taxon>Bacteria</taxon>
        <taxon>Bacillati</taxon>
        <taxon>Bacillota</taxon>
        <taxon>Bacilli</taxon>
        <taxon>Lactobacillales</taxon>
        <taxon>Lactobacillaceae</taxon>
        <taxon>Fructilactobacillus</taxon>
    </lineage>
</organism>
<gene>
    <name evidence="6" type="ORF">M3M39_05725</name>
</gene>
<keyword evidence="7" id="KW-1185">Reference proteome</keyword>
<protein>
    <submittedName>
        <fullName evidence="6">YisL family protein</fullName>
    </submittedName>
</protein>
<feature type="transmembrane region" description="Helical" evidence="5">
    <location>
        <begin position="92"/>
        <end position="110"/>
    </location>
</feature>
<sequence>MLILVILGAWLLLLGSTSCGILLHQDKQVVKALIISRGLYIMILILEVVLVLQHFNQHPWLALANFLVTIVAVSLIDITFQRKFLGMLSHTIALATIISIIVAIFLVLPLS</sequence>
<keyword evidence="1" id="KW-1003">Cell membrane</keyword>
<dbReference type="Proteomes" id="UP001057025">
    <property type="component" value="Chromosome"/>
</dbReference>
<keyword evidence="2 5" id="KW-0812">Transmembrane</keyword>
<dbReference type="EMBL" id="CP097118">
    <property type="protein sequence ID" value="USS87620.1"/>
    <property type="molecule type" value="Genomic_DNA"/>
</dbReference>
<reference evidence="6" key="1">
    <citation type="submission" date="2022-05" db="EMBL/GenBank/DDBJ databases">
        <authorList>
            <person name="Oliphant S.A."/>
            <person name="Watson-Haigh N.S."/>
            <person name="Sumby K.M."/>
            <person name="Gardner J.M."/>
            <person name="Jiranek V."/>
        </authorList>
    </citation>
    <scope>NUCLEOTIDE SEQUENCE</scope>
    <source>
        <strain evidence="6">KI11_C11</strain>
    </source>
</reference>
<evidence type="ECO:0000256" key="5">
    <source>
        <dbReference type="SAM" id="Phobius"/>
    </source>
</evidence>
<feature type="transmembrane region" description="Helical" evidence="5">
    <location>
        <begin position="29"/>
        <end position="52"/>
    </location>
</feature>
<feature type="transmembrane region" description="Helical" evidence="5">
    <location>
        <begin position="59"/>
        <end position="80"/>
    </location>
</feature>
<dbReference type="Pfam" id="PF07457">
    <property type="entry name" value="DUF1516"/>
    <property type="match status" value="1"/>
</dbReference>
<evidence type="ECO:0000256" key="3">
    <source>
        <dbReference type="ARBA" id="ARBA00022989"/>
    </source>
</evidence>
<keyword evidence="4 5" id="KW-0472">Membrane</keyword>
<accession>A0ABY5BSJ0</accession>
<evidence type="ECO:0000313" key="7">
    <source>
        <dbReference type="Proteomes" id="UP001057025"/>
    </source>
</evidence>
<dbReference type="RefSeq" id="WP_252796911.1">
    <property type="nucleotide sequence ID" value="NZ_CP097118.1"/>
</dbReference>
<evidence type="ECO:0000256" key="1">
    <source>
        <dbReference type="ARBA" id="ARBA00022475"/>
    </source>
</evidence>
<keyword evidence="3 5" id="KW-1133">Transmembrane helix</keyword>
<evidence type="ECO:0000256" key="4">
    <source>
        <dbReference type="ARBA" id="ARBA00023136"/>
    </source>
</evidence>
<evidence type="ECO:0000256" key="2">
    <source>
        <dbReference type="ARBA" id="ARBA00022692"/>
    </source>
</evidence>